<keyword evidence="11" id="KW-0472">Membrane</keyword>
<dbReference type="EC" id="2.4.1.117" evidence="4"/>
<dbReference type="InterPro" id="IPR001173">
    <property type="entry name" value="Glyco_trans_2-like"/>
</dbReference>
<keyword evidence="5" id="KW-0328">Glycosyltransferase</keyword>
<evidence type="ECO:0000256" key="6">
    <source>
        <dbReference type="ARBA" id="ARBA00022679"/>
    </source>
</evidence>
<keyword evidence="7" id="KW-0812">Transmembrane</keyword>
<keyword evidence="8" id="KW-0256">Endoplasmic reticulum</keyword>
<evidence type="ECO:0000256" key="2">
    <source>
        <dbReference type="ARBA" id="ARBA00004922"/>
    </source>
</evidence>
<keyword evidence="6 14" id="KW-0808">Transferase</keyword>
<evidence type="ECO:0000313" key="15">
    <source>
        <dbReference type="Proteomes" id="UP000027153"/>
    </source>
</evidence>
<dbReference type="EMBL" id="JMIY01000004">
    <property type="protein sequence ID" value="KCZ71869.1"/>
    <property type="molecule type" value="Genomic_DNA"/>
</dbReference>
<evidence type="ECO:0000256" key="3">
    <source>
        <dbReference type="ARBA" id="ARBA00006739"/>
    </source>
</evidence>
<feature type="domain" description="Glycosyltransferase 2-like" evidence="13">
    <location>
        <begin position="4"/>
        <end position="167"/>
    </location>
</feature>
<evidence type="ECO:0000256" key="7">
    <source>
        <dbReference type="ARBA" id="ARBA00022692"/>
    </source>
</evidence>
<evidence type="ECO:0000256" key="10">
    <source>
        <dbReference type="ARBA" id="ARBA00022989"/>
    </source>
</evidence>
<dbReference type="SUPFAM" id="SSF53448">
    <property type="entry name" value="Nucleotide-diphospho-sugar transferases"/>
    <property type="match status" value="1"/>
</dbReference>
<accession>A0A062V7X6</accession>
<evidence type="ECO:0000256" key="5">
    <source>
        <dbReference type="ARBA" id="ARBA00022676"/>
    </source>
</evidence>
<evidence type="ECO:0000259" key="13">
    <source>
        <dbReference type="Pfam" id="PF00535"/>
    </source>
</evidence>
<comment type="pathway">
    <text evidence="2">Protein modification; protein glycosylation.</text>
</comment>
<evidence type="ECO:0000256" key="4">
    <source>
        <dbReference type="ARBA" id="ARBA00012583"/>
    </source>
</evidence>
<comment type="caution">
    <text evidence="14">The sequence shown here is derived from an EMBL/GenBank/DDBJ whole genome shotgun (WGS) entry which is preliminary data.</text>
</comment>
<evidence type="ECO:0000256" key="9">
    <source>
        <dbReference type="ARBA" id="ARBA00022968"/>
    </source>
</evidence>
<evidence type="ECO:0000256" key="11">
    <source>
        <dbReference type="ARBA" id="ARBA00023136"/>
    </source>
</evidence>
<evidence type="ECO:0000256" key="1">
    <source>
        <dbReference type="ARBA" id="ARBA00004389"/>
    </source>
</evidence>
<keyword evidence="9" id="KW-0735">Signal-anchor</keyword>
<dbReference type="Proteomes" id="UP000027153">
    <property type="component" value="Unassembled WGS sequence"/>
</dbReference>
<dbReference type="RefSeq" id="WP_048090883.1">
    <property type="nucleotide sequence ID" value="NZ_JMIY01000004.1"/>
</dbReference>
<comment type="catalytic activity">
    <reaction evidence="12">
        <text>a di-trans,poly-cis-dolichyl phosphate + UDP-alpha-D-glucose = a di-trans,poly-cis-dolichyl beta-D-glucosyl phosphate + UDP</text>
        <dbReference type="Rhea" id="RHEA:15401"/>
        <dbReference type="Rhea" id="RHEA-COMP:19498"/>
        <dbReference type="Rhea" id="RHEA-COMP:19502"/>
        <dbReference type="ChEBI" id="CHEBI:57525"/>
        <dbReference type="ChEBI" id="CHEBI:57683"/>
        <dbReference type="ChEBI" id="CHEBI:58223"/>
        <dbReference type="ChEBI" id="CHEBI:58885"/>
        <dbReference type="EC" id="2.4.1.117"/>
    </reaction>
    <physiologicalReaction direction="left-to-right" evidence="12">
        <dbReference type="Rhea" id="RHEA:15402"/>
    </physiologicalReaction>
</comment>
<dbReference type="GO" id="GO:0006487">
    <property type="term" value="P:protein N-linked glycosylation"/>
    <property type="evidence" value="ECO:0007669"/>
    <property type="project" value="TreeGrafter"/>
</dbReference>
<dbReference type="PANTHER" id="PTHR10859:SF91">
    <property type="entry name" value="DOLICHYL-PHOSPHATE BETA-GLUCOSYLTRANSFERASE"/>
    <property type="match status" value="1"/>
</dbReference>
<evidence type="ECO:0000313" key="14">
    <source>
        <dbReference type="EMBL" id="KCZ71869.1"/>
    </source>
</evidence>
<dbReference type="OrthoDB" id="351177at2157"/>
<name>A0A062V7X6_9EURY</name>
<dbReference type="GO" id="GO:0004581">
    <property type="term" value="F:dolichyl-phosphate beta-glucosyltransferase activity"/>
    <property type="evidence" value="ECO:0007669"/>
    <property type="project" value="UniProtKB-EC"/>
</dbReference>
<dbReference type="Gene3D" id="3.90.550.10">
    <property type="entry name" value="Spore Coat Polysaccharide Biosynthesis Protein SpsA, Chain A"/>
    <property type="match status" value="1"/>
</dbReference>
<protein>
    <recommendedName>
        <fullName evidence="4">dolichyl-phosphate beta-glucosyltransferase</fullName>
        <ecNumber evidence="4">2.4.1.117</ecNumber>
    </recommendedName>
</protein>
<evidence type="ECO:0000256" key="8">
    <source>
        <dbReference type="ARBA" id="ARBA00022824"/>
    </source>
</evidence>
<gene>
    <name evidence="14" type="ORF">ANME2D_01924</name>
</gene>
<dbReference type="PANTHER" id="PTHR10859">
    <property type="entry name" value="GLYCOSYL TRANSFERASE"/>
    <property type="match status" value="1"/>
</dbReference>
<dbReference type="InterPro" id="IPR035518">
    <property type="entry name" value="DPG_synthase"/>
</dbReference>
<dbReference type="AlphaFoldDB" id="A0A062V7X6"/>
<reference evidence="14 15" key="1">
    <citation type="journal article" date="2013" name="Nature">
        <title>Anaerobic oxidation of methane coupled to nitrate reduction in a novel archaeal lineage.</title>
        <authorList>
            <person name="Haroon M.F."/>
            <person name="Hu S."/>
            <person name="Shi Y."/>
            <person name="Imelfort M."/>
            <person name="Keller J."/>
            <person name="Hugenholtz P."/>
            <person name="Yuan Z."/>
            <person name="Tyson G.W."/>
        </authorList>
    </citation>
    <scope>NUCLEOTIDE SEQUENCE [LARGE SCALE GENOMIC DNA]</scope>
    <source>
        <strain evidence="14 15">ANME-2d</strain>
    </source>
</reference>
<dbReference type="Pfam" id="PF00535">
    <property type="entry name" value="Glycos_transf_2"/>
    <property type="match status" value="1"/>
</dbReference>
<sequence>MKLSLIIPAYNEEKRINKVISSYSFFLDKKYDYELIVVCDGDDNTPRIVQGMMADNPRIKLLEFSERQGKGGAILQGLRESCGEVVGFVDSDEAVSPGEFERLIDALDCTDCAIASRRVKGAQISVNQPLKRRISSRMFNILVNLLFGLGIRDTQCGAKVFKREVLDLLLPVFKTRGFEFDVELLWRIKNADFKIKEVPITWKHEEGSTFSLKYSSMMFLSLLRIRLYQ</sequence>
<organism evidence="14 15">
    <name type="scientific">Candidatus Methanoperedens nitratireducens</name>
    <dbReference type="NCBI Taxonomy" id="1392998"/>
    <lineage>
        <taxon>Archaea</taxon>
        <taxon>Methanobacteriati</taxon>
        <taxon>Methanobacteriota</taxon>
        <taxon>Stenosarchaea group</taxon>
        <taxon>Methanomicrobia</taxon>
        <taxon>Methanosarcinales</taxon>
        <taxon>ANME-2 cluster</taxon>
        <taxon>Candidatus Methanoperedentaceae</taxon>
        <taxon>Candidatus Methanoperedens</taxon>
    </lineage>
</organism>
<keyword evidence="10" id="KW-1133">Transmembrane helix</keyword>
<evidence type="ECO:0000256" key="12">
    <source>
        <dbReference type="ARBA" id="ARBA00045097"/>
    </source>
</evidence>
<keyword evidence="15" id="KW-1185">Reference proteome</keyword>
<proteinExistence type="inferred from homology"/>
<comment type="similarity">
    <text evidence="3">Belongs to the glycosyltransferase 2 family.</text>
</comment>
<comment type="subcellular location">
    <subcellularLocation>
        <location evidence="1">Endoplasmic reticulum membrane</location>
        <topology evidence="1">Single-pass membrane protein</topology>
    </subcellularLocation>
</comment>
<dbReference type="InterPro" id="IPR029044">
    <property type="entry name" value="Nucleotide-diphossugar_trans"/>
</dbReference>
<dbReference type="CDD" id="cd04188">
    <property type="entry name" value="DPG_synthase"/>
    <property type="match status" value="1"/>
</dbReference>